<feature type="transmembrane region" description="Helical" evidence="1">
    <location>
        <begin position="99"/>
        <end position="119"/>
    </location>
</feature>
<dbReference type="RefSeq" id="WP_181836032.1">
    <property type="nucleotide sequence ID" value="NZ_JACERN010000030.1"/>
</dbReference>
<proteinExistence type="predicted"/>
<organism evidence="2 3">
    <name type="scientific">Aquitalea aquatica</name>
    <dbReference type="NCBI Taxonomy" id="3044273"/>
    <lineage>
        <taxon>Bacteria</taxon>
        <taxon>Pseudomonadati</taxon>
        <taxon>Pseudomonadota</taxon>
        <taxon>Betaproteobacteria</taxon>
        <taxon>Neisseriales</taxon>
        <taxon>Chromobacteriaceae</taxon>
        <taxon>Aquitalea</taxon>
    </lineage>
</organism>
<keyword evidence="3" id="KW-1185">Reference proteome</keyword>
<name>A0A838Y8N6_9NEIS</name>
<sequence length="222" mass="24132">MLYSNELVLIRSGPRWKVATGSTQIQLLGKGWYLASPFDLGKPAFRLDWNAAGATGPAPAWDCQQPAAVIRQVGYAAWAMALTMLLLGAAIVLGNITVIAAGLVVFYGLVVATIIRIWMARLCLGMTTAQVLSLGFELICCPPFGPNLARRLSLRLIPQGDGIELAARVLTPAQWCQLVTTVAEVQQELLDFASSSLAEVRAMEKFNTFLQEERQICLQHSS</sequence>
<keyword evidence="1" id="KW-1133">Transmembrane helix</keyword>
<keyword evidence="1" id="KW-0472">Membrane</keyword>
<accession>A0A838Y8N6</accession>
<evidence type="ECO:0000313" key="3">
    <source>
        <dbReference type="Proteomes" id="UP000545606"/>
    </source>
</evidence>
<dbReference type="EMBL" id="JACERN010000030">
    <property type="protein sequence ID" value="MBA4708929.1"/>
    <property type="molecule type" value="Genomic_DNA"/>
</dbReference>
<gene>
    <name evidence="2" type="ORF">H2Z84_11125</name>
</gene>
<comment type="caution">
    <text evidence="2">The sequence shown here is derived from an EMBL/GenBank/DDBJ whole genome shotgun (WGS) entry which is preliminary data.</text>
</comment>
<feature type="transmembrane region" description="Helical" evidence="1">
    <location>
        <begin position="75"/>
        <end position="93"/>
    </location>
</feature>
<keyword evidence="1" id="KW-0812">Transmembrane</keyword>
<reference evidence="2 3" key="1">
    <citation type="submission" date="2020-07" db="EMBL/GenBank/DDBJ databases">
        <title>Draft genome sequence of violacein-producing bacteria and related species.</title>
        <authorList>
            <person name="Wilson H.S."/>
            <person name="De Leon M.E."/>
        </authorList>
    </citation>
    <scope>NUCLEOTIDE SEQUENCE [LARGE SCALE GENOMIC DNA]</scope>
    <source>
        <strain evidence="2 3">HSC-21Su07</strain>
    </source>
</reference>
<evidence type="ECO:0000313" key="2">
    <source>
        <dbReference type="EMBL" id="MBA4708929.1"/>
    </source>
</evidence>
<evidence type="ECO:0000256" key="1">
    <source>
        <dbReference type="SAM" id="Phobius"/>
    </source>
</evidence>
<dbReference type="AlphaFoldDB" id="A0A838Y8N6"/>
<protein>
    <submittedName>
        <fullName evidence="2">Uncharacterized protein</fullName>
    </submittedName>
</protein>
<dbReference type="Proteomes" id="UP000545606">
    <property type="component" value="Unassembled WGS sequence"/>
</dbReference>